<proteinExistence type="predicted"/>
<gene>
    <name evidence="2" type="primary">ORF-c08_008</name>
</gene>
<evidence type="ECO:0000256" key="1">
    <source>
        <dbReference type="SAM" id="Phobius"/>
    </source>
</evidence>
<sequence length="119" mass="12959">MLLNGIDLLALRFNSIIYGVFSFTTNCTLNGPLIFSSLAIFNTFSLILFTLFSDNFLKGIDMVASPLWTPASSICSNVIPNTLFPSETPSISASIAFSMYFEITTGYLGEISVALLTYS</sequence>
<dbReference type="AlphaFoldDB" id="Q9UX34"/>
<keyword evidence="1" id="KW-1133">Transmembrane helix</keyword>
<reference evidence="2" key="1">
    <citation type="journal article" date="2000" name="Genome">
        <title>Gene content and organization of a 281-kbp contig from the genome of the extremely thermophilic archaeon, Sulfolobus solfataricus P2.</title>
        <authorList>
            <person name="Charlebois R.L."/>
            <person name="Singh R.K."/>
            <person name="Chan-Weiher C.C.-Y."/>
            <person name="Allard G."/>
            <person name="Chow C."/>
            <person name="Confalonieri F."/>
            <person name="Curtis B."/>
            <person name="Duguet M."/>
            <person name="Erauso G."/>
            <person name="Faguy D."/>
            <person name="Gaasterland T."/>
            <person name="Garrett R.A."/>
            <person name="Gordon P."/>
            <person name="Jeffries A.C."/>
            <person name="Kozera C."/>
            <person name="Kushwaha N."/>
            <person name="Lafleur E."/>
            <person name="Medina N."/>
            <person name="Peng X."/>
            <person name="Penny S.L."/>
            <person name="She Q."/>
            <person name="St Jean A."/>
            <person name="van der Oost J."/>
            <person name="Young F."/>
            <person name="Zivanovic Y."/>
            <person name="Doolittle W.F."/>
            <person name="Ragan M.A."/>
            <person name="Sensen C.W."/>
        </authorList>
    </citation>
    <scope>NUCLEOTIDE SEQUENCE</scope>
    <source>
        <strain evidence="2">P2</strain>
    </source>
</reference>
<protein>
    <submittedName>
        <fullName evidence="2">Uncharacterized protein ORF-c08_008</fullName>
    </submittedName>
</protein>
<feature type="transmembrane region" description="Helical" evidence="1">
    <location>
        <begin position="33"/>
        <end position="52"/>
    </location>
</feature>
<name>Q9UX34_SACSO</name>
<organism evidence="2">
    <name type="scientific">Saccharolobus solfataricus</name>
    <name type="common">Sulfolobus solfataricus</name>
    <dbReference type="NCBI Taxonomy" id="2287"/>
    <lineage>
        <taxon>Archaea</taxon>
        <taxon>Thermoproteota</taxon>
        <taxon>Thermoprotei</taxon>
        <taxon>Sulfolobales</taxon>
        <taxon>Sulfolobaceae</taxon>
        <taxon>Saccharolobus</taxon>
    </lineage>
</organism>
<evidence type="ECO:0000313" key="2">
    <source>
        <dbReference type="EMBL" id="CAB57659.1"/>
    </source>
</evidence>
<keyword evidence="1" id="KW-0812">Transmembrane</keyword>
<keyword evidence="1" id="KW-0472">Membrane</keyword>
<dbReference type="EMBL" id="Y18930">
    <property type="protein sequence ID" value="CAB57659.1"/>
    <property type="molecule type" value="Genomic_DNA"/>
</dbReference>
<accession>Q9UX34</accession>